<dbReference type="SUPFAM" id="SSF81606">
    <property type="entry name" value="PP2C-like"/>
    <property type="match status" value="1"/>
</dbReference>
<sequence length="527" mass="56883">MPLTTQSLKKILGVVSSRSSITGRRLLSSRAPLEVRHARVSPVATIAGGAAAVTGAAAYLLQSPTFPKDHEDAASLVPQISPLKRNRDADGGSPSIEQLKSPVRALSVAEANDLLRREERSKIFDAGNGQRGRCDLVRVASNCPVEDEFVTGTQAGPGGKPWTFWGVFDGHAGWATSVLLREALVPMVSDHLEHLPTDATSPVISTGIVQAFLAVDDAINRSALATMNDPEAQPGSAQVVSAIAPAISGSCALLAAYDPRTTTLRVACTGDSRAVLGRALPNPDGAKPREKYEAVPLSRDQTGKNDDEYARLTAAHPGEEKTMINRESGRLLGLAVTRAFGDHRWKWREGDITEAQQKYWSSAPRPNSKSPPYLTAEPVVEETPIKVGTRAAAGGAADGEARRGDFLILASDGLWDHISNEDAVECVARWIDAKKAKALRGTPSGLLKHKPPRRNEHWWLDEGRYVEWRATPEYFVVEDDNAAAHLVRNAFGGSRRNLFCGVMSAYPPISRNVRDDTTVQVVFFGDV</sequence>
<dbReference type="InterPro" id="IPR001932">
    <property type="entry name" value="PPM-type_phosphatase-like_dom"/>
</dbReference>
<dbReference type="Pfam" id="PF00481">
    <property type="entry name" value="PP2C"/>
    <property type="match status" value="1"/>
</dbReference>
<keyword evidence="4" id="KW-1185">Reference proteome</keyword>
<dbReference type="SMART" id="SM00332">
    <property type="entry name" value="PP2Cc"/>
    <property type="match status" value="1"/>
</dbReference>
<evidence type="ECO:0000313" key="4">
    <source>
        <dbReference type="Proteomes" id="UP001521184"/>
    </source>
</evidence>
<evidence type="ECO:0000313" key="3">
    <source>
        <dbReference type="EMBL" id="KAL1650679.1"/>
    </source>
</evidence>
<dbReference type="EMBL" id="JAKEKT020000003">
    <property type="protein sequence ID" value="KAL1650679.1"/>
    <property type="molecule type" value="Genomic_DNA"/>
</dbReference>
<evidence type="ECO:0000256" key="1">
    <source>
        <dbReference type="SAM" id="MobiDB-lite"/>
    </source>
</evidence>
<evidence type="ECO:0000259" key="2">
    <source>
        <dbReference type="PROSITE" id="PS51746"/>
    </source>
</evidence>
<dbReference type="InterPro" id="IPR015655">
    <property type="entry name" value="PP2C"/>
</dbReference>
<reference evidence="3 4" key="1">
    <citation type="journal article" date="2023" name="Plant Dis.">
        <title>First Report of Diplodia intermedia Causing Canker and Dieback Diseases on Apple Trees in Canada.</title>
        <authorList>
            <person name="Ellouze W."/>
            <person name="Ilyukhin E."/>
            <person name="Sulman M."/>
            <person name="Ali S."/>
        </authorList>
    </citation>
    <scope>NUCLEOTIDE SEQUENCE [LARGE SCALE GENOMIC DNA]</scope>
    <source>
        <strain evidence="3 4">M45-28</strain>
    </source>
</reference>
<protein>
    <recommendedName>
        <fullName evidence="2">PPM-type phosphatase domain-containing protein</fullName>
    </recommendedName>
</protein>
<feature type="region of interest" description="Disordered" evidence="1">
    <location>
        <begin position="279"/>
        <end position="304"/>
    </location>
</feature>
<gene>
    <name evidence="3" type="ORF">SLS58_000797</name>
</gene>
<dbReference type="Gene3D" id="3.60.40.10">
    <property type="entry name" value="PPM-type phosphatase domain"/>
    <property type="match status" value="1"/>
</dbReference>
<accession>A0ABR3U442</accession>
<proteinExistence type="predicted"/>
<dbReference type="InterPro" id="IPR036457">
    <property type="entry name" value="PPM-type-like_dom_sf"/>
</dbReference>
<feature type="region of interest" description="Disordered" evidence="1">
    <location>
        <begin position="77"/>
        <end position="97"/>
    </location>
</feature>
<dbReference type="PANTHER" id="PTHR13832">
    <property type="entry name" value="PROTEIN PHOSPHATASE 2C"/>
    <property type="match status" value="1"/>
</dbReference>
<comment type="caution">
    <text evidence="3">The sequence shown here is derived from an EMBL/GenBank/DDBJ whole genome shotgun (WGS) entry which is preliminary data.</text>
</comment>
<dbReference type="PANTHER" id="PTHR13832:SF792">
    <property type="entry name" value="GM14286P"/>
    <property type="match status" value="1"/>
</dbReference>
<feature type="domain" description="PPM-type phosphatase" evidence="2">
    <location>
        <begin position="130"/>
        <end position="524"/>
    </location>
</feature>
<dbReference type="Proteomes" id="UP001521184">
    <property type="component" value="Unassembled WGS sequence"/>
</dbReference>
<organism evidence="3 4">
    <name type="scientific">Diplodia intermedia</name>
    <dbReference type="NCBI Taxonomy" id="856260"/>
    <lineage>
        <taxon>Eukaryota</taxon>
        <taxon>Fungi</taxon>
        <taxon>Dikarya</taxon>
        <taxon>Ascomycota</taxon>
        <taxon>Pezizomycotina</taxon>
        <taxon>Dothideomycetes</taxon>
        <taxon>Dothideomycetes incertae sedis</taxon>
        <taxon>Botryosphaeriales</taxon>
        <taxon>Botryosphaeriaceae</taxon>
        <taxon>Diplodia</taxon>
    </lineage>
</organism>
<dbReference type="CDD" id="cd00143">
    <property type="entry name" value="PP2Cc"/>
    <property type="match status" value="1"/>
</dbReference>
<dbReference type="PROSITE" id="PS51746">
    <property type="entry name" value="PPM_2"/>
    <property type="match status" value="1"/>
</dbReference>
<name>A0ABR3U442_9PEZI</name>